<evidence type="ECO:0000256" key="1">
    <source>
        <dbReference type="ARBA" id="ARBA00006035"/>
    </source>
</evidence>
<dbReference type="InterPro" id="IPR007185">
    <property type="entry name" value="DNA_pol_a/d/e_bsu"/>
</dbReference>
<dbReference type="InterPro" id="IPR024826">
    <property type="entry name" value="DNA_pol_delta/II_ssu"/>
</dbReference>
<evidence type="ECO:0000313" key="5">
    <source>
        <dbReference type="Proteomes" id="UP000887574"/>
    </source>
</evidence>
<keyword evidence="5" id="KW-1185">Reference proteome</keyword>
<name>A0A915E7U1_9BILA</name>
<dbReference type="PANTHER" id="PTHR10416">
    <property type="entry name" value="DNA POLYMERASE DELTA SUBUNIT 2"/>
    <property type="match status" value="1"/>
</dbReference>
<dbReference type="WBParaSite" id="jg3261">
    <property type="protein sequence ID" value="jg3261"/>
    <property type="gene ID" value="jg3261"/>
</dbReference>
<accession>A0A915E7U1</accession>
<dbReference type="Pfam" id="PF18018">
    <property type="entry name" value="DNA_pol_D_N"/>
    <property type="match status" value="1"/>
</dbReference>
<keyword evidence="2" id="KW-0235">DNA replication</keyword>
<dbReference type="AlphaFoldDB" id="A0A915E7U1"/>
<dbReference type="Proteomes" id="UP000887574">
    <property type="component" value="Unplaced"/>
</dbReference>
<feature type="domain" description="DNA polymerase alpha/delta/epsilon subunit B" evidence="3">
    <location>
        <begin position="130"/>
        <end position="307"/>
    </location>
</feature>
<protein>
    <submittedName>
        <fullName evidence="6">DNA polymerase delta subunit 2</fullName>
    </submittedName>
</protein>
<evidence type="ECO:0000313" key="6">
    <source>
        <dbReference type="WBParaSite" id="jg3261"/>
    </source>
</evidence>
<dbReference type="GO" id="GO:0003677">
    <property type="term" value="F:DNA binding"/>
    <property type="evidence" value="ECO:0007669"/>
    <property type="project" value="InterPro"/>
</dbReference>
<organism evidence="5 6">
    <name type="scientific">Ditylenchus dipsaci</name>
    <dbReference type="NCBI Taxonomy" id="166011"/>
    <lineage>
        <taxon>Eukaryota</taxon>
        <taxon>Metazoa</taxon>
        <taxon>Ecdysozoa</taxon>
        <taxon>Nematoda</taxon>
        <taxon>Chromadorea</taxon>
        <taxon>Rhabditida</taxon>
        <taxon>Tylenchina</taxon>
        <taxon>Tylenchomorpha</taxon>
        <taxon>Sphaerularioidea</taxon>
        <taxon>Anguinidae</taxon>
        <taxon>Anguininae</taxon>
        <taxon>Ditylenchus</taxon>
    </lineage>
</organism>
<comment type="similarity">
    <text evidence="1">Belongs to the DNA polymerase delta/II small subunit family.</text>
</comment>
<reference evidence="6" key="1">
    <citation type="submission" date="2022-11" db="UniProtKB">
        <authorList>
            <consortium name="WormBaseParasite"/>
        </authorList>
    </citation>
    <scope>IDENTIFICATION</scope>
</reference>
<evidence type="ECO:0000256" key="2">
    <source>
        <dbReference type="ARBA" id="ARBA00022705"/>
    </source>
</evidence>
<evidence type="ECO:0000259" key="3">
    <source>
        <dbReference type="Pfam" id="PF04042"/>
    </source>
</evidence>
<dbReference type="InterPro" id="IPR040663">
    <property type="entry name" value="DNA_pol_D_N"/>
</dbReference>
<dbReference type="GO" id="GO:0006271">
    <property type="term" value="P:DNA strand elongation involved in DNA replication"/>
    <property type="evidence" value="ECO:0007669"/>
    <property type="project" value="TreeGrafter"/>
</dbReference>
<feature type="domain" description="DNA polymerase delta subunit OB-fold" evidence="4">
    <location>
        <begin position="1"/>
        <end position="99"/>
    </location>
</feature>
<dbReference type="Gene3D" id="3.60.21.50">
    <property type="match status" value="1"/>
</dbReference>
<dbReference type="GO" id="GO:0043625">
    <property type="term" value="C:delta DNA polymerase complex"/>
    <property type="evidence" value="ECO:0007669"/>
    <property type="project" value="TreeGrafter"/>
</dbReference>
<dbReference type="PANTHER" id="PTHR10416:SF0">
    <property type="entry name" value="DNA POLYMERASE DELTA SUBUNIT 2"/>
    <property type="match status" value="1"/>
</dbReference>
<proteinExistence type="inferred from homology"/>
<sequence length="359" mass="40378">MTQRIIRSAKSILGPNIKISQLADVTMNGEFFVIGVILKKMKYRRSVLYGFTDEETMDFDFREKLRSDCLVSDEDSLELEDYQQIIKLVIPWPLLEKDSYVLFISGISLSGRMEQNEAVLFGLEKLSKWICGETVLSERELDVVSNISRVIVAAIEDQRLDFLGTEQELDKNAVCQFDAVLSKFVNNVSVDVMPGLNDPTSMLVPQQPIPRAVFPQARRFGKLLNTVTNPYKFSLGGMHFLGTAGQNIQDLLRLTTGLSALDLMEKCLERGHTFPTVPDSVDGFPLQNRDPLVVDDLPHVLFAGNQASLAFKMVKFPDGKKTLLLTIPTFRSSQCAALLNLRTLKLRQYDFSQSNDLLS</sequence>
<dbReference type="Pfam" id="PF04042">
    <property type="entry name" value="DNA_pol_E_B"/>
    <property type="match status" value="1"/>
</dbReference>
<evidence type="ECO:0000259" key="4">
    <source>
        <dbReference type="Pfam" id="PF18018"/>
    </source>
</evidence>